<evidence type="ECO:0000313" key="1">
    <source>
        <dbReference type="EMBL" id="USG64003.1"/>
    </source>
</evidence>
<accession>A0ABY4WA01</accession>
<gene>
    <name evidence="1" type="ORF">NDK47_17795</name>
</gene>
<proteinExistence type="predicted"/>
<protein>
    <submittedName>
        <fullName evidence="1">Uncharacterized protein</fullName>
    </submittedName>
</protein>
<reference evidence="1" key="1">
    <citation type="submission" date="2022-06" db="EMBL/GenBank/DDBJ databases">
        <title>Genome sequencing of Brevibacillus sp. BB3-R1.</title>
        <authorList>
            <person name="Heo J."/>
            <person name="Lee D."/>
            <person name="Won M."/>
            <person name="Han B.-H."/>
            <person name="Hong S.-B."/>
            <person name="Kwon S.-W."/>
        </authorList>
    </citation>
    <scope>NUCLEOTIDE SEQUENCE</scope>
    <source>
        <strain evidence="1">BB3-R1</strain>
    </source>
</reference>
<keyword evidence="2" id="KW-1185">Reference proteome</keyword>
<evidence type="ECO:0000313" key="2">
    <source>
        <dbReference type="Proteomes" id="UP001056500"/>
    </source>
</evidence>
<dbReference type="Proteomes" id="UP001056500">
    <property type="component" value="Chromosome"/>
</dbReference>
<organism evidence="1 2">
    <name type="scientific">Brevibacillus ruminantium</name>
    <dbReference type="NCBI Taxonomy" id="2950604"/>
    <lineage>
        <taxon>Bacteria</taxon>
        <taxon>Bacillati</taxon>
        <taxon>Bacillota</taxon>
        <taxon>Bacilli</taxon>
        <taxon>Bacillales</taxon>
        <taxon>Paenibacillaceae</taxon>
        <taxon>Brevibacillus</taxon>
    </lineage>
</organism>
<dbReference type="RefSeq" id="WP_251871088.1">
    <property type="nucleotide sequence ID" value="NZ_CP098755.1"/>
</dbReference>
<name>A0ABY4WA01_9BACL</name>
<sequence length="123" mass="14656">MQDQVTSMAYRQSIIDRLDRQTEKGIKKYGETIDKSGHLTNVDQAFEYLAEELTDGLVYNEHLRQMFRERELKLIEALRWYANYSQYERQRVEVHIDVFRDMLPVIWDGGQRARDTLKELGAL</sequence>
<dbReference type="EMBL" id="CP098755">
    <property type="protein sequence ID" value="USG64003.1"/>
    <property type="molecule type" value="Genomic_DNA"/>
</dbReference>